<dbReference type="AlphaFoldDB" id="A0A485ARG3"/>
<proteinExistence type="predicted"/>
<accession>A0A485ARG3</accession>
<gene>
    <name evidence="2" type="ORF">NCTC12998_02191</name>
</gene>
<name>A0A485ARG3_RAOPL</name>
<evidence type="ECO:0000313" key="3">
    <source>
        <dbReference type="Proteomes" id="UP000345637"/>
    </source>
</evidence>
<organism evidence="2 3">
    <name type="scientific">Raoultella planticola</name>
    <name type="common">Klebsiella planticola</name>
    <dbReference type="NCBI Taxonomy" id="575"/>
    <lineage>
        <taxon>Bacteria</taxon>
        <taxon>Pseudomonadati</taxon>
        <taxon>Pseudomonadota</taxon>
        <taxon>Gammaproteobacteria</taxon>
        <taxon>Enterobacterales</taxon>
        <taxon>Enterobacteriaceae</taxon>
        <taxon>Klebsiella/Raoultella group</taxon>
        <taxon>Raoultella</taxon>
    </lineage>
</organism>
<evidence type="ECO:0000256" key="1">
    <source>
        <dbReference type="SAM" id="MobiDB-lite"/>
    </source>
</evidence>
<feature type="region of interest" description="Disordered" evidence="1">
    <location>
        <begin position="56"/>
        <end position="86"/>
    </location>
</feature>
<dbReference type="SUPFAM" id="SSF55298">
    <property type="entry name" value="YjgF-like"/>
    <property type="match status" value="1"/>
</dbReference>
<reference evidence="2 3" key="1">
    <citation type="submission" date="2019-03" db="EMBL/GenBank/DDBJ databases">
        <authorList>
            <consortium name="Pathogen Informatics"/>
        </authorList>
    </citation>
    <scope>NUCLEOTIDE SEQUENCE [LARGE SCALE GENOMIC DNA]</scope>
    <source>
        <strain evidence="2 3">NCTC12998</strain>
    </source>
</reference>
<sequence>MKQARALRWRGMPPGAEPAILFFFPALSRSTPLNGTIVNGFQDVPEEVRELLGETGEFSTDAKPGADPGPRAGTCWKASAGPVESAGGQMSDVIKLVQYFRNLDHFPYYSRVRKLFLPRPTAGFDRGAGQRNAARRHGAY</sequence>
<protein>
    <submittedName>
        <fullName evidence="2">Uncharacterized protein</fullName>
    </submittedName>
</protein>
<dbReference type="Proteomes" id="UP000345637">
    <property type="component" value="Unassembled WGS sequence"/>
</dbReference>
<dbReference type="Gene3D" id="3.30.1330.40">
    <property type="entry name" value="RutC-like"/>
    <property type="match status" value="1"/>
</dbReference>
<dbReference type="EMBL" id="CAADJE010000021">
    <property type="protein sequence ID" value="VFS63240.1"/>
    <property type="molecule type" value="Genomic_DNA"/>
</dbReference>
<evidence type="ECO:0000313" key="2">
    <source>
        <dbReference type="EMBL" id="VFS63240.1"/>
    </source>
</evidence>
<dbReference type="InterPro" id="IPR035959">
    <property type="entry name" value="RutC-like_sf"/>
</dbReference>